<accession>A0A3B0TWQ7</accession>
<dbReference type="InterPro" id="IPR036526">
    <property type="entry name" value="C-N_Hydrolase_sf"/>
</dbReference>
<dbReference type="PANTHER" id="PTHR43674">
    <property type="entry name" value="NITRILASE C965.09-RELATED"/>
    <property type="match status" value="1"/>
</dbReference>
<evidence type="ECO:0000259" key="2">
    <source>
        <dbReference type="PROSITE" id="PS50263"/>
    </source>
</evidence>
<dbReference type="Gene3D" id="3.60.110.10">
    <property type="entry name" value="Carbon-nitrogen hydrolase"/>
    <property type="match status" value="1"/>
</dbReference>
<dbReference type="AlphaFoldDB" id="A0A3B0TWQ7"/>
<dbReference type="InterPro" id="IPR003010">
    <property type="entry name" value="C-N_Hydrolase"/>
</dbReference>
<protein>
    <submittedName>
        <fullName evidence="3">Glutamine amidotransferase chain of NAD synthetase</fullName>
    </submittedName>
</protein>
<dbReference type="GO" id="GO:0033388">
    <property type="term" value="P:putrescine biosynthetic process from arginine"/>
    <property type="evidence" value="ECO:0007669"/>
    <property type="project" value="TreeGrafter"/>
</dbReference>
<dbReference type="PANTHER" id="PTHR43674:SF2">
    <property type="entry name" value="BETA-UREIDOPROPIONASE"/>
    <property type="match status" value="1"/>
</dbReference>
<dbReference type="GO" id="GO:0050126">
    <property type="term" value="F:N-carbamoylputrescine amidase activity"/>
    <property type="evidence" value="ECO:0007669"/>
    <property type="project" value="TreeGrafter"/>
</dbReference>
<keyword evidence="3" id="KW-0808">Transferase</keyword>
<proteinExistence type="predicted"/>
<evidence type="ECO:0000313" key="3">
    <source>
        <dbReference type="EMBL" id="VAW23025.1"/>
    </source>
</evidence>
<dbReference type="Pfam" id="PF00795">
    <property type="entry name" value="CN_hydrolase"/>
    <property type="match status" value="1"/>
</dbReference>
<dbReference type="InterPro" id="IPR050345">
    <property type="entry name" value="Aliph_Amidase/BUP"/>
</dbReference>
<dbReference type="EMBL" id="UOEQ01000441">
    <property type="protein sequence ID" value="VAW23025.1"/>
    <property type="molecule type" value="Genomic_DNA"/>
</dbReference>
<dbReference type="PROSITE" id="PS50263">
    <property type="entry name" value="CN_HYDROLASE"/>
    <property type="match status" value="1"/>
</dbReference>
<evidence type="ECO:0000256" key="1">
    <source>
        <dbReference type="ARBA" id="ARBA00022801"/>
    </source>
</evidence>
<name>A0A3B0TWQ7_9ZZZZ</name>
<sequence length="299" mass="32804">MQKSVLRVACAQLIHPEKSALEVIGHHTIAPHLETIARARKKNVDILVFPELSLTGYSFAARHQDLALFPDAEQLLSLARASADMTTGVGFIEQSSSGLLYNSFAWLKQGKVTALHRKLNLPNYGQLDEGKYFAAGHHITTQDLFGHWSMATLICADVWNPALVHLAALQNPSMLVCPFASTKEAVGKGFDNPTGWTNTFRFYSMMYGLPGLYCNWIGPVDGVNFTGGSSIIDANGSELARAKGGEEMILAELDYQQITDARMRLPTIRTSRPDLILRELERIHPALSVPSSAPVKSTI</sequence>
<gene>
    <name evidence="3" type="ORF">MNBD_ALPHA11-1145</name>
</gene>
<reference evidence="3" key="1">
    <citation type="submission" date="2018-06" db="EMBL/GenBank/DDBJ databases">
        <authorList>
            <person name="Zhirakovskaya E."/>
        </authorList>
    </citation>
    <scope>NUCLEOTIDE SEQUENCE</scope>
</reference>
<dbReference type="GO" id="GO:0016740">
    <property type="term" value="F:transferase activity"/>
    <property type="evidence" value="ECO:0007669"/>
    <property type="project" value="UniProtKB-KW"/>
</dbReference>
<feature type="domain" description="CN hydrolase" evidence="2">
    <location>
        <begin position="6"/>
        <end position="255"/>
    </location>
</feature>
<dbReference type="SUPFAM" id="SSF56317">
    <property type="entry name" value="Carbon-nitrogen hydrolase"/>
    <property type="match status" value="1"/>
</dbReference>
<organism evidence="3">
    <name type="scientific">hydrothermal vent metagenome</name>
    <dbReference type="NCBI Taxonomy" id="652676"/>
    <lineage>
        <taxon>unclassified sequences</taxon>
        <taxon>metagenomes</taxon>
        <taxon>ecological metagenomes</taxon>
    </lineage>
</organism>
<keyword evidence="3" id="KW-0315">Glutamine amidotransferase</keyword>
<keyword evidence="1" id="KW-0378">Hydrolase</keyword>